<dbReference type="Gene3D" id="4.10.240.10">
    <property type="entry name" value="Zn(2)-C6 fungal-type DNA-binding domain"/>
    <property type="match status" value="1"/>
</dbReference>
<sequence length="582" mass="66978">MVEKSDSYCKACVTKRIKCDKGKPQCKNCQNRNISCRYRLTLKWGGRPYKNKNKMINIPHNTTMINGVLVAKSGFVSTKAKVRVREFVIAEHSSNFKKSSTRSSNLAMRKKTDVHVSEETSDPAALSQVTLLVHKSQEEGFELCHSFIPRSRKLLCESWQYAESFCYFVKETSRFFVVSADGRFSNPFEIILPQMAMRCPVLLKLLAAFGSRHRISCLPYDEESEYVPLDELFPIDVKDRVLDRELLREGMRELMKRLIHPLMRFDDLTLASVLILASSCIFFGDDQIRWRAHVNGAELIIHRKSLSDSNHALKELSYQVGREPHFFLRRWFTYIQVMGVLTSANSSPPTKDVYNLNFSFTLPNSEEKKRAMMQLEDIEYTSGMDLVVLSLLARVAYLLSEKVNLQDNNSLGPILIRGMELDYEIMNHLEVTERERDDMLKTILEVTSSKCSTRRMATYALLRSTNMIFGLTGVVLLRRRVLGVSPTSEMVIDLLSKVTNLISQRMPQPSCLLSSIFCCGCELIDPSLVPFRDVYMNHLENFSRRGMSSALKAKSVMERCWRSKKPWWEILEEMNMDICFAI</sequence>
<dbReference type="STRING" id="4955.A0A1G4MJD6"/>
<dbReference type="Proteomes" id="UP000190831">
    <property type="component" value="Chromosome H"/>
</dbReference>
<gene>
    <name evidence="4" type="ORF">LAFE_0H00606G</name>
</gene>
<dbReference type="GO" id="GO:0045944">
    <property type="term" value="P:positive regulation of transcription by RNA polymerase II"/>
    <property type="evidence" value="ECO:0007669"/>
    <property type="project" value="TreeGrafter"/>
</dbReference>
<dbReference type="InterPro" id="IPR001138">
    <property type="entry name" value="Zn2Cys6_DnaBD"/>
</dbReference>
<dbReference type="GO" id="GO:0000976">
    <property type="term" value="F:transcription cis-regulatory region binding"/>
    <property type="evidence" value="ECO:0007669"/>
    <property type="project" value="TreeGrafter"/>
</dbReference>
<name>A0A1G4MJD6_LACFM</name>
<dbReference type="InterPro" id="IPR021858">
    <property type="entry name" value="Fun_TF"/>
</dbReference>
<dbReference type="GO" id="GO:0005634">
    <property type="term" value="C:nucleus"/>
    <property type="evidence" value="ECO:0007669"/>
    <property type="project" value="UniProtKB-SubCell"/>
</dbReference>
<keyword evidence="5" id="KW-1185">Reference proteome</keyword>
<keyword evidence="2" id="KW-0539">Nucleus</keyword>
<evidence type="ECO:0000313" key="4">
    <source>
        <dbReference type="EMBL" id="SCW03859.1"/>
    </source>
</evidence>
<evidence type="ECO:0000256" key="1">
    <source>
        <dbReference type="ARBA" id="ARBA00004123"/>
    </source>
</evidence>
<dbReference type="Pfam" id="PF00172">
    <property type="entry name" value="Zn_clus"/>
    <property type="match status" value="1"/>
</dbReference>
<feature type="domain" description="Zn(2)-C6 fungal-type" evidence="3">
    <location>
        <begin position="9"/>
        <end position="38"/>
    </location>
</feature>
<proteinExistence type="predicted"/>
<dbReference type="GO" id="GO:0000981">
    <property type="term" value="F:DNA-binding transcription factor activity, RNA polymerase II-specific"/>
    <property type="evidence" value="ECO:0007669"/>
    <property type="project" value="InterPro"/>
</dbReference>
<dbReference type="PANTHER" id="PTHR37534:SF43">
    <property type="entry name" value="FINGER DOMAIN PROTEIN, PUTATIVE (AFU_ORTHOLOGUE AFUA_1G01850)-RELATED"/>
    <property type="match status" value="1"/>
</dbReference>
<accession>A0A1G4MJD6</accession>
<dbReference type="AlphaFoldDB" id="A0A1G4MJD6"/>
<dbReference type="CDD" id="cd00067">
    <property type="entry name" value="GAL4"/>
    <property type="match status" value="1"/>
</dbReference>
<evidence type="ECO:0000313" key="5">
    <source>
        <dbReference type="Proteomes" id="UP000190831"/>
    </source>
</evidence>
<organism evidence="4 5">
    <name type="scientific">Lachancea fermentati</name>
    <name type="common">Zygosaccharomyces fermentati</name>
    <dbReference type="NCBI Taxonomy" id="4955"/>
    <lineage>
        <taxon>Eukaryota</taxon>
        <taxon>Fungi</taxon>
        <taxon>Dikarya</taxon>
        <taxon>Ascomycota</taxon>
        <taxon>Saccharomycotina</taxon>
        <taxon>Saccharomycetes</taxon>
        <taxon>Saccharomycetales</taxon>
        <taxon>Saccharomycetaceae</taxon>
        <taxon>Lachancea</taxon>
    </lineage>
</organism>
<protein>
    <submittedName>
        <fullName evidence="4">LAFE_0H00606g1_1</fullName>
    </submittedName>
</protein>
<reference evidence="4 5" key="1">
    <citation type="submission" date="2016-03" db="EMBL/GenBank/DDBJ databases">
        <authorList>
            <person name="Devillers H."/>
        </authorList>
    </citation>
    <scope>NUCLEOTIDE SEQUENCE [LARGE SCALE GENOMIC DNA]</scope>
    <source>
        <strain evidence="4">CBS 6772</strain>
    </source>
</reference>
<dbReference type="EMBL" id="LT598491">
    <property type="protein sequence ID" value="SCW03859.1"/>
    <property type="molecule type" value="Genomic_DNA"/>
</dbReference>
<evidence type="ECO:0000259" key="3">
    <source>
        <dbReference type="PROSITE" id="PS50048"/>
    </source>
</evidence>
<dbReference type="PROSITE" id="PS50048">
    <property type="entry name" value="ZN2_CY6_FUNGAL_2"/>
    <property type="match status" value="1"/>
</dbReference>
<dbReference type="OrthoDB" id="5229455at2759"/>
<dbReference type="PANTHER" id="PTHR37534">
    <property type="entry name" value="TRANSCRIPTIONAL ACTIVATOR PROTEIN UGA3"/>
    <property type="match status" value="1"/>
</dbReference>
<dbReference type="GO" id="GO:0008270">
    <property type="term" value="F:zinc ion binding"/>
    <property type="evidence" value="ECO:0007669"/>
    <property type="project" value="InterPro"/>
</dbReference>
<comment type="subcellular location">
    <subcellularLocation>
        <location evidence="1">Nucleus</location>
    </subcellularLocation>
</comment>
<dbReference type="SUPFAM" id="SSF57701">
    <property type="entry name" value="Zn2/Cys6 DNA-binding domain"/>
    <property type="match status" value="1"/>
</dbReference>
<evidence type="ECO:0000256" key="2">
    <source>
        <dbReference type="ARBA" id="ARBA00023242"/>
    </source>
</evidence>
<dbReference type="OMA" id="MCAETIS"/>
<dbReference type="Pfam" id="PF11951">
    <property type="entry name" value="Fungal_trans_2"/>
    <property type="match status" value="1"/>
</dbReference>
<dbReference type="InterPro" id="IPR036864">
    <property type="entry name" value="Zn2-C6_fun-type_DNA-bd_sf"/>
</dbReference>